<dbReference type="EC" id="2.5.1.75" evidence="10"/>
<evidence type="ECO:0000256" key="7">
    <source>
        <dbReference type="ARBA" id="ARBA00022840"/>
    </source>
</evidence>
<dbReference type="PANTHER" id="PTHR11088">
    <property type="entry name" value="TRNA DIMETHYLALLYLTRANSFERASE"/>
    <property type="match status" value="1"/>
</dbReference>
<dbReference type="FunFam" id="1.10.20.140:FF:000001">
    <property type="entry name" value="tRNA dimethylallyltransferase"/>
    <property type="match status" value="1"/>
</dbReference>
<dbReference type="Gene3D" id="1.10.20.140">
    <property type="match status" value="1"/>
</dbReference>
<feature type="site" description="Interaction with substrate tRNA" evidence="10">
    <location>
        <position position="120"/>
    </location>
</feature>
<protein>
    <recommendedName>
        <fullName evidence="10">tRNA dimethylallyltransferase</fullName>
        <ecNumber evidence="10">2.5.1.75</ecNumber>
    </recommendedName>
    <alternativeName>
        <fullName evidence="10">Dimethylallyl diphosphate:tRNA dimethylallyltransferase</fullName>
        <shortName evidence="10">DMAPP:tRNA dimethylallyltransferase</shortName>
        <shortName evidence="10">DMATase</shortName>
    </alternativeName>
    <alternativeName>
        <fullName evidence="10">Isopentenyl-diphosphate:tRNA isopentenyltransferase</fullName>
        <shortName evidence="10">IPP transferase</shortName>
        <shortName evidence="10">IPPT</shortName>
        <shortName evidence="10">IPTase</shortName>
    </alternativeName>
</protein>
<feature type="region of interest" description="Interaction with substrate tRNA" evidence="10">
    <location>
        <begin position="32"/>
        <end position="35"/>
    </location>
</feature>
<keyword evidence="4 10" id="KW-0808">Transferase</keyword>
<dbReference type="GO" id="GO:0006400">
    <property type="term" value="P:tRNA modification"/>
    <property type="evidence" value="ECO:0007669"/>
    <property type="project" value="TreeGrafter"/>
</dbReference>
<dbReference type="PANTHER" id="PTHR11088:SF60">
    <property type="entry name" value="TRNA DIMETHYLALLYLTRANSFERASE"/>
    <property type="match status" value="1"/>
</dbReference>
<feature type="binding site" evidence="10">
    <location>
        <begin position="9"/>
        <end position="14"/>
    </location>
    <ligand>
        <name>substrate</name>
    </ligand>
</feature>
<comment type="similarity">
    <text evidence="3 10 13">Belongs to the IPP transferase family.</text>
</comment>
<dbReference type="InterPro" id="IPR027417">
    <property type="entry name" value="P-loop_NTPase"/>
</dbReference>
<keyword evidence="7 10" id="KW-0067">ATP-binding</keyword>
<evidence type="ECO:0000256" key="10">
    <source>
        <dbReference type="HAMAP-Rule" id="MF_00185"/>
    </source>
</evidence>
<evidence type="ECO:0000256" key="12">
    <source>
        <dbReference type="RuleBase" id="RU003784"/>
    </source>
</evidence>
<proteinExistence type="inferred from homology"/>
<name>A0A831YCI1_9AQUI</name>
<dbReference type="GO" id="GO:0052381">
    <property type="term" value="F:tRNA dimethylallyltransferase activity"/>
    <property type="evidence" value="ECO:0007669"/>
    <property type="project" value="UniProtKB-UniRule"/>
</dbReference>
<comment type="cofactor">
    <cofactor evidence="1 10">
        <name>Mg(2+)</name>
        <dbReference type="ChEBI" id="CHEBI:18420"/>
    </cofactor>
</comment>
<evidence type="ECO:0000256" key="1">
    <source>
        <dbReference type="ARBA" id="ARBA00001946"/>
    </source>
</evidence>
<gene>
    <name evidence="10 14" type="primary">miaA</name>
    <name evidence="14" type="ORF">ENO34_01110</name>
</gene>
<evidence type="ECO:0000256" key="5">
    <source>
        <dbReference type="ARBA" id="ARBA00022694"/>
    </source>
</evidence>
<dbReference type="Gene3D" id="3.40.50.300">
    <property type="entry name" value="P-loop containing nucleotide triphosphate hydrolases"/>
    <property type="match status" value="1"/>
</dbReference>
<evidence type="ECO:0000256" key="3">
    <source>
        <dbReference type="ARBA" id="ARBA00005842"/>
    </source>
</evidence>
<evidence type="ECO:0000256" key="8">
    <source>
        <dbReference type="ARBA" id="ARBA00022842"/>
    </source>
</evidence>
<dbReference type="EMBL" id="DSFC01000061">
    <property type="protein sequence ID" value="HEV08979.1"/>
    <property type="molecule type" value="Genomic_DNA"/>
</dbReference>
<comment type="caution">
    <text evidence="14">The sequence shown here is derived from an EMBL/GenBank/DDBJ whole genome shotgun (WGS) entry which is preliminary data.</text>
</comment>
<comment type="subunit">
    <text evidence="10">Monomer.</text>
</comment>
<feature type="site" description="Interaction with substrate tRNA" evidence="10">
    <location>
        <position position="98"/>
    </location>
</feature>
<dbReference type="Proteomes" id="UP000885621">
    <property type="component" value="Unassembled WGS sequence"/>
</dbReference>
<dbReference type="GO" id="GO:0005524">
    <property type="term" value="F:ATP binding"/>
    <property type="evidence" value="ECO:0007669"/>
    <property type="project" value="UniProtKB-UniRule"/>
</dbReference>
<evidence type="ECO:0000256" key="9">
    <source>
        <dbReference type="ARBA" id="ARBA00049563"/>
    </source>
</evidence>
<comment type="caution">
    <text evidence="10">Lacks conserved residue(s) required for the propagation of feature annotation.</text>
</comment>
<evidence type="ECO:0000256" key="6">
    <source>
        <dbReference type="ARBA" id="ARBA00022741"/>
    </source>
</evidence>
<evidence type="ECO:0000256" key="2">
    <source>
        <dbReference type="ARBA" id="ARBA00003213"/>
    </source>
</evidence>
<accession>A0A831YCI1</accession>
<keyword evidence="5 10" id="KW-0819">tRNA processing</keyword>
<evidence type="ECO:0000256" key="11">
    <source>
        <dbReference type="RuleBase" id="RU003783"/>
    </source>
</evidence>
<evidence type="ECO:0000256" key="13">
    <source>
        <dbReference type="RuleBase" id="RU003785"/>
    </source>
</evidence>
<sequence>MIVVISGATATGKTELGILLAKELDGEVISADSMMVYKYMDIGTAKPTLEEMQGIPHHLIDLVLPSENFSVKDYIEHFDKTVKSILNKGKIPIVVGGSWLYIQGALYGLSEAPESNWEIREKLYKIDNLTLYQKLKEVDPAYAQKIHQNDKRRIVRALEVYEITGKPFSSFQEGFKNPKYEFIGFNLERDRDELMERIKLRVEKMFQKGLIEEVQKLVDMGFRESITAMQAIGYKEVLPYLDNKISLEDAKNSIIENTKDFAKRQIRTFRNKMSFENLNLSTINIYEVLRKIEKKLQEVSDGISTR</sequence>
<dbReference type="SUPFAM" id="SSF52540">
    <property type="entry name" value="P-loop containing nucleoside triphosphate hydrolases"/>
    <property type="match status" value="2"/>
</dbReference>
<feature type="binding site" evidence="10">
    <location>
        <begin position="7"/>
        <end position="14"/>
    </location>
    <ligand>
        <name>ATP</name>
        <dbReference type="ChEBI" id="CHEBI:30616"/>
    </ligand>
</feature>
<keyword evidence="8 10" id="KW-0460">Magnesium</keyword>
<dbReference type="NCBIfam" id="TIGR00174">
    <property type="entry name" value="miaA"/>
    <property type="match status" value="1"/>
</dbReference>
<dbReference type="Pfam" id="PF01715">
    <property type="entry name" value="IPPT"/>
    <property type="match status" value="1"/>
</dbReference>
<dbReference type="InterPro" id="IPR018022">
    <property type="entry name" value="IPT"/>
</dbReference>
<keyword evidence="6 10" id="KW-0547">Nucleotide-binding</keyword>
<dbReference type="HAMAP" id="MF_00185">
    <property type="entry name" value="IPP_trans"/>
    <property type="match status" value="1"/>
</dbReference>
<reference evidence="14" key="1">
    <citation type="journal article" date="2020" name="mSystems">
        <title>Genome- and Community-Level Interaction Insights into Carbon Utilization and Element Cycling Functions of Hydrothermarchaeota in Hydrothermal Sediment.</title>
        <authorList>
            <person name="Zhou Z."/>
            <person name="Liu Y."/>
            <person name="Xu W."/>
            <person name="Pan J."/>
            <person name="Luo Z.H."/>
            <person name="Li M."/>
        </authorList>
    </citation>
    <scope>NUCLEOTIDE SEQUENCE [LARGE SCALE GENOMIC DNA]</scope>
    <source>
        <strain evidence="14">SpSt-1257</strain>
    </source>
</reference>
<evidence type="ECO:0000313" key="14">
    <source>
        <dbReference type="EMBL" id="HEV08979.1"/>
    </source>
</evidence>
<evidence type="ECO:0000256" key="4">
    <source>
        <dbReference type="ARBA" id="ARBA00022679"/>
    </source>
</evidence>
<organism evidence="14">
    <name type="scientific">Sulfurihydrogenibium azorense</name>
    <dbReference type="NCBI Taxonomy" id="309806"/>
    <lineage>
        <taxon>Bacteria</taxon>
        <taxon>Pseudomonadati</taxon>
        <taxon>Aquificota</taxon>
        <taxon>Aquificia</taxon>
        <taxon>Aquificales</taxon>
        <taxon>Hydrogenothermaceae</taxon>
        <taxon>Sulfurihydrogenibium</taxon>
    </lineage>
</organism>
<dbReference type="AlphaFoldDB" id="A0A831YCI1"/>
<dbReference type="InterPro" id="IPR039657">
    <property type="entry name" value="Dimethylallyltransferase"/>
</dbReference>
<comment type="function">
    <text evidence="2 10 12">Catalyzes the transfer of a dimethylallyl group onto the adenine at position 37 in tRNAs that read codons beginning with uridine, leading to the formation of N6-(dimethylallyl)adenosine (i(6)A).</text>
</comment>
<comment type="catalytic activity">
    <reaction evidence="9 10 11">
        <text>adenosine(37) in tRNA + dimethylallyl diphosphate = N(6)-dimethylallyladenosine(37) in tRNA + diphosphate</text>
        <dbReference type="Rhea" id="RHEA:26482"/>
        <dbReference type="Rhea" id="RHEA-COMP:10162"/>
        <dbReference type="Rhea" id="RHEA-COMP:10375"/>
        <dbReference type="ChEBI" id="CHEBI:33019"/>
        <dbReference type="ChEBI" id="CHEBI:57623"/>
        <dbReference type="ChEBI" id="CHEBI:74411"/>
        <dbReference type="ChEBI" id="CHEBI:74415"/>
        <dbReference type="EC" id="2.5.1.75"/>
    </reaction>
</comment>